<reference evidence="1" key="1">
    <citation type="submission" date="2021-02" db="EMBL/GenBank/DDBJ databases">
        <title>Thiocyanate and organic carbon inputs drive convergent selection for specific autotrophic Afipia and Thiobacillus strains within complex microbiomes.</title>
        <authorList>
            <person name="Huddy R.J."/>
            <person name="Sachdeva R."/>
            <person name="Kadzinga F."/>
            <person name="Kantor R.S."/>
            <person name="Harrison S.T.L."/>
            <person name="Banfield J.F."/>
        </authorList>
    </citation>
    <scope>NUCLEOTIDE SEQUENCE</scope>
    <source>
        <strain evidence="1">SCN18_10_11_15_R1_P_69_7</strain>
    </source>
</reference>
<name>A0A9D8KZG0_9GAMM</name>
<dbReference type="Proteomes" id="UP000664815">
    <property type="component" value="Unassembled WGS sequence"/>
</dbReference>
<dbReference type="RefSeq" id="WP_273081282.1">
    <property type="nucleotide sequence ID" value="NZ_JAFKME010000004.1"/>
</dbReference>
<organism evidence="1 2">
    <name type="scientific">Stenotrophomonas nitritireducens</name>
    <dbReference type="NCBI Taxonomy" id="83617"/>
    <lineage>
        <taxon>Bacteria</taxon>
        <taxon>Pseudomonadati</taxon>
        <taxon>Pseudomonadota</taxon>
        <taxon>Gammaproteobacteria</taxon>
        <taxon>Lysobacterales</taxon>
        <taxon>Lysobacteraceae</taxon>
        <taxon>Stenotrophomonas</taxon>
    </lineage>
</organism>
<protein>
    <submittedName>
        <fullName evidence="1">Uncharacterized protein</fullName>
    </submittedName>
</protein>
<feature type="non-terminal residue" evidence="1">
    <location>
        <position position="1"/>
    </location>
</feature>
<evidence type="ECO:0000313" key="1">
    <source>
        <dbReference type="EMBL" id="MBN8798757.1"/>
    </source>
</evidence>
<accession>A0A9D8KZG0</accession>
<comment type="caution">
    <text evidence="1">The sequence shown here is derived from an EMBL/GenBank/DDBJ whole genome shotgun (WGS) entry which is preliminary data.</text>
</comment>
<proteinExistence type="predicted"/>
<evidence type="ECO:0000313" key="2">
    <source>
        <dbReference type="Proteomes" id="UP000664815"/>
    </source>
</evidence>
<sequence length="62" mass="6711">MSSTDEQFTALQLVSSAICHALKEDPKFLAMLNSLRSAENLTRYAPGREDALAKSIKAITGV</sequence>
<dbReference type="EMBL" id="JAFKMG010000465">
    <property type="protein sequence ID" value="MBN8798757.1"/>
    <property type="molecule type" value="Genomic_DNA"/>
</dbReference>
<gene>
    <name evidence="1" type="ORF">J0H45_05275</name>
</gene>
<dbReference type="AlphaFoldDB" id="A0A9D8KZG0"/>